<proteinExistence type="predicted"/>
<keyword evidence="3" id="KW-1185">Reference proteome</keyword>
<protein>
    <submittedName>
        <fullName evidence="2">Uncharacterized protein</fullName>
    </submittedName>
</protein>
<dbReference type="InterPro" id="IPR049198">
    <property type="entry name" value="DUF6865"/>
</dbReference>
<accession>A0A7J7CCC3</accession>
<comment type="caution">
    <text evidence="2">The sequence shown here is derived from an EMBL/GenBank/DDBJ whole genome shotgun (WGS) entry which is preliminary data.</text>
</comment>
<organism evidence="2 3">
    <name type="scientific">Tripterygium wilfordii</name>
    <name type="common">Thunder God vine</name>
    <dbReference type="NCBI Taxonomy" id="458696"/>
    <lineage>
        <taxon>Eukaryota</taxon>
        <taxon>Viridiplantae</taxon>
        <taxon>Streptophyta</taxon>
        <taxon>Embryophyta</taxon>
        <taxon>Tracheophyta</taxon>
        <taxon>Spermatophyta</taxon>
        <taxon>Magnoliopsida</taxon>
        <taxon>eudicotyledons</taxon>
        <taxon>Gunneridae</taxon>
        <taxon>Pentapetalae</taxon>
        <taxon>rosids</taxon>
        <taxon>fabids</taxon>
        <taxon>Celastrales</taxon>
        <taxon>Celastraceae</taxon>
        <taxon>Tripterygium</taxon>
    </lineage>
</organism>
<dbReference type="AlphaFoldDB" id="A0A7J7CCC3"/>
<dbReference type="Proteomes" id="UP000593562">
    <property type="component" value="Unassembled WGS sequence"/>
</dbReference>
<gene>
    <name evidence="2" type="ORF">HS088_TW18G00265</name>
</gene>
<dbReference type="PANTHER" id="PTHR35282:SF2">
    <property type="entry name" value="F5D14.24 PROTEIN"/>
    <property type="match status" value="1"/>
</dbReference>
<evidence type="ECO:0000313" key="3">
    <source>
        <dbReference type="Proteomes" id="UP000593562"/>
    </source>
</evidence>
<evidence type="ECO:0000256" key="1">
    <source>
        <dbReference type="SAM" id="MobiDB-lite"/>
    </source>
</evidence>
<dbReference type="PANTHER" id="PTHR35282">
    <property type="entry name" value="F5D14.24 PROTEIN"/>
    <property type="match status" value="1"/>
</dbReference>
<sequence>MDNTAIGKETSEEVTRESLIAISYALPDKTLASQCSLEKLNGEELVNGIDHDGAEKYRSELMSISSESHEAKGLPVASGEVKG</sequence>
<dbReference type="EMBL" id="JAAARO010000018">
    <property type="protein sequence ID" value="KAF5731585.1"/>
    <property type="molecule type" value="Genomic_DNA"/>
</dbReference>
<dbReference type="Pfam" id="PF21737">
    <property type="entry name" value="DUF6865"/>
    <property type="match status" value="1"/>
</dbReference>
<dbReference type="InParanoid" id="A0A7J7CCC3"/>
<evidence type="ECO:0000313" key="2">
    <source>
        <dbReference type="EMBL" id="KAF5731585.1"/>
    </source>
</evidence>
<feature type="region of interest" description="Disordered" evidence="1">
    <location>
        <begin position="63"/>
        <end position="83"/>
    </location>
</feature>
<name>A0A7J7CCC3_TRIWF</name>
<reference evidence="2 3" key="1">
    <citation type="journal article" date="2020" name="Nat. Commun.">
        <title>Genome of Tripterygium wilfordii and identification of cytochrome P450 involved in triptolide biosynthesis.</title>
        <authorList>
            <person name="Tu L."/>
            <person name="Su P."/>
            <person name="Zhang Z."/>
            <person name="Gao L."/>
            <person name="Wang J."/>
            <person name="Hu T."/>
            <person name="Zhou J."/>
            <person name="Zhang Y."/>
            <person name="Zhao Y."/>
            <person name="Liu Y."/>
            <person name="Song Y."/>
            <person name="Tong Y."/>
            <person name="Lu Y."/>
            <person name="Yang J."/>
            <person name="Xu C."/>
            <person name="Jia M."/>
            <person name="Peters R.J."/>
            <person name="Huang L."/>
            <person name="Gao W."/>
        </authorList>
    </citation>
    <scope>NUCLEOTIDE SEQUENCE [LARGE SCALE GENOMIC DNA]</scope>
    <source>
        <strain evidence="3">cv. XIE 37</strain>
        <tissue evidence="2">Leaf</tissue>
    </source>
</reference>